<evidence type="ECO:0000313" key="4">
    <source>
        <dbReference type="Proteomes" id="UP000005408"/>
    </source>
</evidence>
<dbReference type="GO" id="GO:0005868">
    <property type="term" value="C:cytoplasmic dynein complex"/>
    <property type="evidence" value="ECO:0007669"/>
    <property type="project" value="TreeGrafter"/>
</dbReference>
<dbReference type="Pfam" id="PF03645">
    <property type="entry name" value="Tctex-1"/>
    <property type="match status" value="1"/>
</dbReference>
<feature type="compositionally biased region" description="Basic residues" evidence="2">
    <location>
        <begin position="1"/>
        <end position="10"/>
    </location>
</feature>
<dbReference type="Gene3D" id="3.30.1140.40">
    <property type="entry name" value="Tctex-1"/>
    <property type="match status" value="1"/>
</dbReference>
<dbReference type="Proteomes" id="UP000005408">
    <property type="component" value="Unassembled WGS sequence"/>
</dbReference>
<dbReference type="EnsemblMetazoa" id="G17122.1">
    <property type="protein sequence ID" value="G17122.1:cds"/>
    <property type="gene ID" value="G17122"/>
</dbReference>
<dbReference type="GO" id="GO:0005737">
    <property type="term" value="C:cytoplasm"/>
    <property type="evidence" value="ECO:0007669"/>
    <property type="project" value="TreeGrafter"/>
</dbReference>
<dbReference type="InterPro" id="IPR038586">
    <property type="entry name" value="Tctex-1-like_sf"/>
</dbReference>
<comment type="similarity">
    <text evidence="1">Belongs to the dynein light chain Tctex-type family.</text>
</comment>
<proteinExistence type="inferred from homology"/>
<dbReference type="AlphaFoldDB" id="A0A8W8J3V0"/>
<feature type="region of interest" description="Disordered" evidence="2">
    <location>
        <begin position="1"/>
        <end position="46"/>
    </location>
</feature>
<organism evidence="3 4">
    <name type="scientific">Magallana gigas</name>
    <name type="common">Pacific oyster</name>
    <name type="synonym">Crassostrea gigas</name>
    <dbReference type="NCBI Taxonomy" id="29159"/>
    <lineage>
        <taxon>Eukaryota</taxon>
        <taxon>Metazoa</taxon>
        <taxon>Spiralia</taxon>
        <taxon>Lophotrochozoa</taxon>
        <taxon>Mollusca</taxon>
        <taxon>Bivalvia</taxon>
        <taxon>Autobranchia</taxon>
        <taxon>Pteriomorphia</taxon>
        <taxon>Ostreida</taxon>
        <taxon>Ostreoidea</taxon>
        <taxon>Ostreidae</taxon>
        <taxon>Magallana</taxon>
    </lineage>
</organism>
<dbReference type="PANTHER" id="PTHR21255">
    <property type="entry name" value="T-COMPLEX-ASSOCIATED-TESTIS-EXPRESSED 1/ DYNEIN LIGHT CHAIN"/>
    <property type="match status" value="1"/>
</dbReference>
<dbReference type="PANTHER" id="PTHR21255:SF7">
    <property type="entry name" value="DYNEIN LIGHT CHAIN TCTEX-TYPE PROTEIN 2B"/>
    <property type="match status" value="1"/>
</dbReference>
<reference evidence="3" key="1">
    <citation type="submission" date="2022-08" db="UniProtKB">
        <authorList>
            <consortium name="EnsemblMetazoa"/>
        </authorList>
    </citation>
    <scope>IDENTIFICATION</scope>
    <source>
        <strain evidence="3">05x7-T-G4-1.051#20</strain>
    </source>
</reference>
<evidence type="ECO:0008006" key="5">
    <source>
        <dbReference type="Google" id="ProtNLM"/>
    </source>
</evidence>
<evidence type="ECO:0000256" key="1">
    <source>
        <dbReference type="ARBA" id="ARBA00005361"/>
    </source>
</evidence>
<accession>A0A8W8J3V0</accession>
<dbReference type="OrthoDB" id="10248487at2759"/>
<dbReference type="GO" id="GO:0007018">
    <property type="term" value="P:microtubule-based movement"/>
    <property type="evidence" value="ECO:0007669"/>
    <property type="project" value="TreeGrafter"/>
</dbReference>
<dbReference type="OMA" id="NESMRSE"/>
<dbReference type="CDD" id="cd21451">
    <property type="entry name" value="DLC-like_TCTEX1D"/>
    <property type="match status" value="1"/>
</dbReference>
<name>A0A8W8J3V0_MAGGI</name>
<evidence type="ECO:0000313" key="3">
    <source>
        <dbReference type="EnsemblMetazoa" id="G17122.1:cds"/>
    </source>
</evidence>
<protein>
    <recommendedName>
        <fullName evidence="5">Tctex1 domain-containing protein 1</fullName>
    </recommendedName>
</protein>
<evidence type="ECO:0000256" key="2">
    <source>
        <dbReference type="SAM" id="MobiDB-lite"/>
    </source>
</evidence>
<dbReference type="GO" id="GO:0045505">
    <property type="term" value="F:dynein intermediate chain binding"/>
    <property type="evidence" value="ECO:0007669"/>
    <property type="project" value="TreeGrafter"/>
</dbReference>
<sequence>MDVKSKKRFASKVSKATKPGFSDNHSVTSEKLIHNESMRSENTYQLHPEDDKKFKSYVVEGEMRRILSETLDRVDYKDSLGSALTTDLANDIKKAIQGLGWPRYKYVVQVVLGQNKNQSVQVGSRCLLDQAADSFACTSYKTKTIFAVAACFGVYFD</sequence>
<keyword evidence="4" id="KW-1185">Reference proteome</keyword>
<dbReference type="InterPro" id="IPR005334">
    <property type="entry name" value="Tctex-1-like"/>
</dbReference>